<dbReference type="InterPro" id="IPR052529">
    <property type="entry name" value="Bact_Transport_Assoc"/>
</dbReference>
<sequence length="367" mass="41412">MLRNTNLDTIRGIAVLGLLFLNIYYFAIFETGYVNLATIPLSDTVIDWVNVLLLDGRFRSLFCLLFGAALCIQIDKYKEVEKLKTRLFWIVIFGLLHGYLLWPGDILVTYGLAGYFAVKYLDATERKLITHGAAFGFGGIGMMLLLGSIDVADPIIRGSEAYDAVVDDLPKDVLGHFIHNGVFYSIMLLVTPLITLWYSLGLMLAGIYLFRTQVFDVGISKKLMPLVVFSVLLLSIVTMYLKAINIHALSVLLDSVVWMNAFVSALLIVNWVVKLRLSGLNLSWLQAVGRLALTCYILQSLLAVSFFYWLVPNGHAQYTRIEYVAVALLLTLIQLTLAPVYLRFFNQGPLEYILRKLCAMHQERQYV</sequence>
<feature type="transmembrane region" description="Helical" evidence="1">
    <location>
        <begin position="87"/>
        <end position="116"/>
    </location>
</feature>
<feature type="domain" description="DUF418" evidence="2">
    <location>
        <begin position="210"/>
        <end position="359"/>
    </location>
</feature>
<feature type="transmembrane region" description="Helical" evidence="1">
    <location>
        <begin position="223"/>
        <end position="241"/>
    </location>
</feature>
<proteinExistence type="predicted"/>
<feature type="transmembrane region" description="Helical" evidence="1">
    <location>
        <begin position="291"/>
        <end position="311"/>
    </location>
</feature>
<feature type="transmembrane region" description="Helical" evidence="1">
    <location>
        <begin position="128"/>
        <end position="147"/>
    </location>
</feature>
<feature type="transmembrane region" description="Helical" evidence="1">
    <location>
        <begin position="181"/>
        <end position="211"/>
    </location>
</feature>
<dbReference type="AlphaFoldDB" id="A0AAD4FQ20"/>
<feature type="transmembrane region" description="Helical" evidence="1">
    <location>
        <begin position="12"/>
        <end position="36"/>
    </location>
</feature>
<protein>
    <recommendedName>
        <fullName evidence="2">DUF418 domain-containing protein</fullName>
    </recommendedName>
</protein>
<feature type="transmembrane region" description="Helical" evidence="1">
    <location>
        <begin position="323"/>
        <end position="342"/>
    </location>
</feature>
<dbReference type="EMBL" id="AHBZ03000027">
    <property type="protein sequence ID" value="KAF7764583.1"/>
    <property type="molecule type" value="Genomic_DNA"/>
</dbReference>
<comment type="caution">
    <text evidence="3">The sequence shown here is derived from an EMBL/GenBank/DDBJ whole genome shotgun (WGS) entry which is preliminary data.</text>
</comment>
<keyword evidence="1" id="KW-0812">Transmembrane</keyword>
<accession>A0AAD4FQ20</accession>
<dbReference type="InterPro" id="IPR007349">
    <property type="entry name" value="DUF418"/>
</dbReference>
<name>A0AAD4FQ20_9GAMM</name>
<gene>
    <name evidence="3" type="ORF">PCIT_b0621</name>
</gene>
<keyword evidence="1" id="KW-0472">Membrane</keyword>
<dbReference type="PANTHER" id="PTHR30590:SF2">
    <property type="entry name" value="INNER MEMBRANE PROTEIN"/>
    <property type="match status" value="1"/>
</dbReference>
<dbReference type="PANTHER" id="PTHR30590">
    <property type="entry name" value="INNER MEMBRANE PROTEIN"/>
    <property type="match status" value="1"/>
</dbReference>
<feature type="transmembrane region" description="Helical" evidence="1">
    <location>
        <begin position="248"/>
        <end position="271"/>
    </location>
</feature>
<organism evidence="3 4">
    <name type="scientific">Pseudoalteromonas citrea</name>
    <dbReference type="NCBI Taxonomy" id="43655"/>
    <lineage>
        <taxon>Bacteria</taxon>
        <taxon>Pseudomonadati</taxon>
        <taxon>Pseudomonadota</taxon>
        <taxon>Gammaproteobacteria</taxon>
        <taxon>Alteromonadales</taxon>
        <taxon>Pseudoalteromonadaceae</taxon>
        <taxon>Pseudoalteromonas</taxon>
    </lineage>
</organism>
<evidence type="ECO:0000313" key="3">
    <source>
        <dbReference type="EMBL" id="KAF7764583.1"/>
    </source>
</evidence>
<reference evidence="3" key="1">
    <citation type="journal article" date="2012" name="J. Bacteriol.">
        <title>Genome sequences of type strains of seven species of the marine bacterium Pseudoalteromonas.</title>
        <authorList>
            <person name="Xie B.B."/>
            <person name="Shu Y.L."/>
            <person name="Qin Q.L."/>
            <person name="Rong J.C."/>
            <person name="Zhang X.Y."/>
            <person name="Chen X.L."/>
            <person name="Shi M."/>
            <person name="He H.L."/>
            <person name="Zhou B.C."/>
            <person name="Zhang Y.Z."/>
        </authorList>
    </citation>
    <scope>NUCLEOTIDE SEQUENCE</scope>
    <source>
        <strain evidence="3">DSM 8771</strain>
    </source>
</reference>
<reference evidence="3" key="2">
    <citation type="submission" date="2015-03" db="EMBL/GenBank/DDBJ databases">
        <title>Genome sequence of Pseudoalteromonas citrea.</title>
        <authorList>
            <person name="Xie B.-B."/>
            <person name="Rong J.-C."/>
            <person name="Qin Q.-L."/>
            <person name="Zhang Y.-Z."/>
        </authorList>
    </citation>
    <scope>NUCLEOTIDE SEQUENCE</scope>
    <source>
        <strain evidence="3">DSM 8771</strain>
    </source>
</reference>
<dbReference type="Proteomes" id="UP000016487">
    <property type="component" value="Unassembled WGS sequence"/>
</dbReference>
<evidence type="ECO:0000259" key="2">
    <source>
        <dbReference type="Pfam" id="PF04235"/>
    </source>
</evidence>
<dbReference type="Pfam" id="PF04235">
    <property type="entry name" value="DUF418"/>
    <property type="match status" value="1"/>
</dbReference>
<evidence type="ECO:0000256" key="1">
    <source>
        <dbReference type="SAM" id="Phobius"/>
    </source>
</evidence>
<evidence type="ECO:0000313" key="4">
    <source>
        <dbReference type="Proteomes" id="UP000016487"/>
    </source>
</evidence>
<dbReference type="RefSeq" id="WP_010361883.1">
    <property type="nucleotide sequence ID" value="NZ_AHBZ03000027.1"/>
</dbReference>
<keyword evidence="1" id="KW-1133">Transmembrane helix</keyword>
<feature type="transmembrane region" description="Helical" evidence="1">
    <location>
        <begin position="56"/>
        <end position="75"/>
    </location>
</feature>